<dbReference type="InterPro" id="IPR003447">
    <property type="entry name" value="FEMABX"/>
</dbReference>
<reference evidence="7 8" key="1">
    <citation type="journal article" date="2019" name="ISME J.">
        <title>Genome analyses of uncultured TG2/ZB3 bacteria in 'Margulisbacteria' specifically attached to ectosymbiotic spirochetes of protists in the termite gut.</title>
        <authorList>
            <person name="Utami Y.D."/>
            <person name="Kuwahara H."/>
            <person name="Igai K."/>
            <person name="Murakami T."/>
            <person name="Sugaya K."/>
            <person name="Morikawa T."/>
            <person name="Nagura Y."/>
            <person name="Yuki M."/>
            <person name="Deevong P."/>
            <person name="Inoue T."/>
            <person name="Kihara K."/>
            <person name="Lo N."/>
            <person name="Yamada A."/>
            <person name="Ohkuma M."/>
            <person name="Hongoh Y."/>
        </authorList>
    </citation>
    <scope>NUCLEOTIDE SEQUENCE [LARGE SCALE GENOMIC DNA]</scope>
    <source>
        <strain evidence="7">NkOx7-02</strain>
    </source>
</reference>
<proteinExistence type="inferred from homology"/>
<dbReference type="GO" id="GO:0008360">
    <property type="term" value="P:regulation of cell shape"/>
    <property type="evidence" value="ECO:0007669"/>
    <property type="project" value="UniProtKB-KW"/>
</dbReference>
<dbReference type="PANTHER" id="PTHR36174">
    <property type="entry name" value="LIPID II:GLYCINE GLYCYLTRANSFERASE"/>
    <property type="match status" value="1"/>
</dbReference>
<dbReference type="PANTHER" id="PTHR36174:SF1">
    <property type="entry name" value="LIPID II:GLYCINE GLYCYLTRANSFERASE"/>
    <property type="match status" value="1"/>
</dbReference>
<name>A0A388THT7_9BACT</name>
<dbReference type="Gene3D" id="3.40.630.30">
    <property type="match status" value="2"/>
</dbReference>
<evidence type="ECO:0000256" key="6">
    <source>
        <dbReference type="ARBA" id="ARBA00023316"/>
    </source>
</evidence>
<evidence type="ECO:0000256" key="5">
    <source>
        <dbReference type="ARBA" id="ARBA00023315"/>
    </source>
</evidence>
<keyword evidence="6" id="KW-0961">Cell wall biogenesis/degradation</keyword>
<dbReference type="EMBL" id="BGZO01000031">
    <property type="protein sequence ID" value="GBR76524.1"/>
    <property type="molecule type" value="Genomic_DNA"/>
</dbReference>
<keyword evidence="5" id="KW-0012">Acyltransferase</keyword>
<accession>A0A388THT7</accession>
<comment type="caution">
    <text evidence="7">The sequence shown here is derived from an EMBL/GenBank/DDBJ whole genome shotgun (WGS) entry which is preliminary data.</text>
</comment>
<dbReference type="GO" id="GO:0016755">
    <property type="term" value="F:aminoacyltransferase activity"/>
    <property type="evidence" value="ECO:0007669"/>
    <property type="project" value="InterPro"/>
</dbReference>
<evidence type="ECO:0000313" key="7">
    <source>
        <dbReference type="EMBL" id="GBR76524.1"/>
    </source>
</evidence>
<dbReference type="InterPro" id="IPR016181">
    <property type="entry name" value="Acyl_CoA_acyltransferase"/>
</dbReference>
<keyword evidence="3" id="KW-0133">Cell shape</keyword>
<evidence type="ECO:0000256" key="1">
    <source>
        <dbReference type="ARBA" id="ARBA00009943"/>
    </source>
</evidence>
<dbReference type="Pfam" id="PF02388">
    <property type="entry name" value="FemAB"/>
    <property type="match status" value="2"/>
</dbReference>
<dbReference type="Proteomes" id="UP000275925">
    <property type="component" value="Unassembled WGS sequence"/>
</dbReference>
<dbReference type="AlphaFoldDB" id="A0A388THT7"/>
<keyword evidence="8" id="KW-1185">Reference proteome</keyword>
<keyword evidence="4" id="KW-0573">Peptidoglycan synthesis</keyword>
<dbReference type="PROSITE" id="PS51191">
    <property type="entry name" value="FEMABX"/>
    <property type="match status" value="1"/>
</dbReference>
<evidence type="ECO:0000256" key="3">
    <source>
        <dbReference type="ARBA" id="ARBA00022960"/>
    </source>
</evidence>
<protein>
    <submittedName>
        <fullName evidence="7">Methicillin resistance protein</fullName>
    </submittedName>
</protein>
<evidence type="ECO:0000256" key="2">
    <source>
        <dbReference type="ARBA" id="ARBA00022679"/>
    </source>
</evidence>
<dbReference type="InterPro" id="IPR050644">
    <property type="entry name" value="PG_Glycine_Bridge_Synth"/>
</dbReference>
<sequence>MTLRPCLSAADFASYHAFVERAERGHFMQTTYWRDLKTNFGWQNGGQYVWERDGQIAAAFSVLQRAKWGVKILYVPRGPLWDIRDAALTADLLTALKKLARERRAFFIRVSPKYLEEDTAAKQALHKHGFRFSQKQLQTKATLLIDLRRPEEELLNSFHEKTRYNIRLAGRKGVTVSLLSGEEELRDFYRIMQGMAARQGYALQPYAYYQYLWQNPPLAKIYLAKFADKVIGGVVTLAFRDTAYYMYGAFDGACRQLMGNYLIHWEIMRQGRAAGLQYYDLQGVPLNKDAQHPMHGFYRFKKGFNGQETEFIGEYDYAPCPWVYWFWNNFTLDKKQYLQ</sequence>
<keyword evidence="2" id="KW-0808">Transferase</keyword>
<dbReference type="GO" id="GO:0071555">
    <property type="term" value="P:cell wall organization"/>
    <property type="evidence" value="ECO:0007669"/>
    <property type="project" value="UniProtKB-KW"/>
</dbReference>
<dbReference type="SUPFAM" id="SSF55729">
    <property type="entry name" value="Acyl-CoA N-acyltransferases (Nat)"/>
    <property type="match status" value="2"/>
</dbReference>
<gene>
    <name evidence="7" type="ORF">NO2_1057</name>
</gene>
<organism evidence="7 8">
    <name type="scientific">Candidatus Termititenax persephonae</name>
    <dbReference type="NCBI Taxonomy" id="2218525"/>
    <lineage>
        <taxon>Bacteria</taxon>
        <taxon>Bacillati</taxon>
        <taxon>Candidatus Margulisiibacteriota</taxon>
        <taxon>Candidatus Termititenacia</taxon>
        <taxon>Candidatus Termititenacales</taxon>
        <taxon>Candidatus Termititenacaceae</taxon>
        <taxon>Candidatus Termititenax</taxon>
    </lineage>
</organism>
<comment type="similarity">
    <text evidence="1">Belongs to the FemABX family.</text>
</comment>
<dbReference type="GO" id="GO:0009252">
    <property type="term" value="P:peptidoglycan biosynthetic process"/>
    <property type="evidence" value="ECO:0007669"/>
    <property type="project" value="UniProtKB-KW"/>
</dbReference>
<evidence type="ECO:0000313" key="8">
    <source>
        <dbReference type="Proteomes" id="UP000275925"/>
    </source>
</evidence>
<evidence type="ECO:0000256" key="4">
    <source>
        <dbReference type="ARBA" id="ARBA00022984"/>
    </source>
</evidence>